<name>A0AA90NU22_9GAMM</name>
<organism evidence="3 4">
    <name type="scientific">Candidatus Endonucleibacter bathymodioli</name>
    <dbReference type="NCBI Taxonomy" id="539814"/>
    <lineage>
        <taxon>Bacteria</taxon>
        <taxon>Pseudomonadati</taxon>
        <taxon>Pseudomonadota</taxon>
        <taxon>Gammaproteobacteria</taxon>
        <taxon>Oceanospirillales</taxon>
        <taxon>Endozoicomonadaceae</taxon>
        <taxon>Candidatus Endonucleibacter</taxon>
    </lineage>
</organism>
<sequence length="2293" mass="259245">MKKSILGGIRLYGSGFLLFCTLCVPSYVLSDMDTKDVTVEINGDNVLVTQDVLSDYDRQKQVRDEEFQVCTDYKENAGSLSYFEGLKTQGYIFFRCENSKSFLDDAKDKGYKIGLTDKQKLRMTFADGELLRMEQRTTLLDYVGYVMTEKLEALTDDQMKTLINGISLRRLFYMVNLDWGIDKGHLDKQLDKIKSNFDGVKKGTEEYKEAIKSMEITTTLMGKYIQNRGLNRPKKDMVEGESFDSPYYKKLHHTVVSTADKTKLSKFDENRFTLIKIITSHIESKYNAMAKCMANPDACNISPSGLDEKGWLAWLYSYLNNLVVDVSNLFTRDNNFYEGNVDNELIVGEGGVLTADDIKQLSPGSDNVMIGQDEAKENDDSELKRATKSGAKNELNKKFNSILLQIVGSMNQLENEISARNKVVIENANELSKVQGDKESIDNNNNDLTKPLQLDTIDMTSVKKAQVNIKGAAESMSNKLNAYTKTKKELEKVVDVEVTEDNVNDAQQLLLDMNGAKDLGKDDVGTYQAGINFINSALTTQRASVENAVKKETTDLAERTKKQDEENKKEEINRSFKLVMSNIVKRMEQLSKEITLIKNDMIKNGDDLLKAAGNKKVIEEKNNKLTNPLKLAAIDMTSAKVTQGNGKDAVELIRNKLNAYTTKKAGLDKVVEGAVTESNVMDAKQLVENMKSEQYDDLAQKVADQKIAINSINDAVTKQHDSITAAVTQQKQKMDLEESRKKQAQDENVKQEEINRSFKNIMTSVVSGLEQLNNKITKITTDMIKNGDDLLKAAGNKKVIEEKNNKLTNPLKLAAIDMTSAKVTQGNGKDAVELIRNKLNAYTTKKAGLDKVVEGAVTESNVMDAKQLVENMKSEQYDDLAQKVADQKIAINSINDAVTKQHDSIAAAVTQQKQKMDLEESRKKQAQDENVKQEEINRSFKNIMTSVVSSLEQLNNKITKITTEMIKNGDDLLKAAGNKKVIEENNNKLTNPLKLAAIDMTSAKVTQENCKDAVELIRNKLNAYTTKKAGLDKVVEGAVTESNVTDAKQLVEDMKSEQCDDLAQKVADQKTAINSINDAVTKQHDSITAAVTQQKQKTDEVQDSNYEEDAGDADADADDADDSVENHSDKKSNPSDNLMDTDAGSKADKSYNEPEEFSVEKQTKYDELYKEYERIFKRSENSLGDSDNTHRCDGIIASTNCYFASRKNVILSIGDAINIRHNIIEGKTRSDSLLSVVTDAKQEIDNKIMDMKREGLDNEGVDPLKSLLDINKVYGELKANINTLYSRSVSAESVMIKYVQKLLLVKGEELITSIDSEIDMIHREGEEISEMYNKAKSTIDRLKQNVEELNTRILSLADNAFGGMMSNVNTGISNVDAKLQIIINQRDYIATKVEGIDINQYSNIKSLSKDKEEDIIKRNEQLMGFSDKLKEFMSQIPKSSGKFKESYGQINELGEKFTVLSNEVSAREKRDMLVEERSKIGESLNLHDENIKSLGKKDIESIVSRFSQNITVLEATDFVSEFKETFNKEIKYASSYDEELRLKRKEYEDLGVIFSSMNKTQDDMHKCDSWCLLSSNLELSKEKVEQLHVEIGKNKEQFEKIVLSSQGTIDSINVGLGDINSVISEFEKVNGNINKYIKDIGIEKTNFGDYKKSQKDILDSLIGLSIPEDSESIESTRDSLVTKLKEMIASADALENGKNKLFETISSNTRQKLKMFSDELTSIKTSLDNKRSEYESLKSNANDKVELAKNMLGTASRDVKFAKFNEIKRNVVNSLSGLTVKIEKITTDLVVNKDNILKIKTDKENNKADNEKLEMPLTLTNLDTVDLENKQQSIGNEFNNIKKNQGLYKEEKINMDKITSATVIENDVRAAETLISNIRELNTKMLKLEEVLLGHVTSINTRVTAVTTQSGLVQGEFKKEKEAKEAKEVKEANEVQARQVQEAQEKADKEVSELQTRAQTRAQVRDKASRVKSYLKPVLRDIVNNLESFDKMKSTIYQNIDNSATVLLRAQSDKKVIDDNNKKLDSAVTLDFIDLEKVESNHQRLKDNINNVDSEVERYRKVQIELNDIIKGEVRVIDLDTAKILLSNLKEINSKSNDLFKEVITHKKEMDKLSSAVTQQGDLVGKANTDQIQAKLVQDKADKEKADKEKADKEKADKEKADKEKADKEKADKEKADKEKADKEKLIRRKLIRRKLIRRKLIRRKLIRRLRLIRFRIMILRKEMFLIYLRELLKVVGCKVRFRKKRKLRRPMRFRLGGFRRLRRKRIRRSVSFRLGLRLGLRLGIRLVGLRAI</sequence>
<feature type="compositionally biased region" description="Basic and acidic residues" evidence="2">
    <location>
        <begin position="1143"/>
        <end position="1161"/>
    </location>
</feature>
<dbReference type="Proteomes" id="UP001178148">
    <property type="component" value="Unassembled WGS sequence"/>
</dbReference>
<feature type="coiled-coil region" evidence="1">
    <location>
        <begin position="2035"/>
        <end position="2062"/>
    </location>
</feature>
<feature type="region of interest" description="Disordered" evidence="2">
    <location>
        <begin position="2138"/>
        <end position="2179"/>
    </location>
</feature>
<feature type="coiled-coil region" evidence="1">
    <location>
        <begin position="727"/>
        <end position="754"/>
    </location>
</feature>
<feature type="coiled-coil region" evidence="1">
    <location>
        <begin position="1325"/>
        <end position="1359"/>
    </location>
</feature>
<feature type="coiled-coil region" evidence="1">
    <location>
        <begin position="1923"/>
        <end position="1957"/>
    </location>
</feature>
<feature type="compositionally biased region" description="Acidic residues" evidence="2">
    <location>
        <begin position="1101"/>
        <end position="1123"/>
    </location>
</feature>
<feature type="region of interest" description="Disordered" evidence="2">
    <location>
        <begin position="364"/>
        <end position="389"/>
    </location>
</feature>
<keyword evidence="1" id="KW-0175">Coiled coil</keyword>
<feature type="compositionally biased region" description="Basic and acidic residues" evidence="2">
    <location>
        <begin position="1124"/>
        <end position="1133"/>
    </location>
</feature>
<evidence type="ECO:0000256" key="1">
    <source>
        <dbReference type="SAM" id="Coils"/>
    </source>
</evidence>
<proteinExistence type="predicted"/>
<accession>A0AA90NU22</accession>
<evidence type="ECO:0000313" key="3">
    <source>
        <dbReference type="EMBL" id="MDP0588258.1"/>
    </source>
</evidence>
<reference evidence="3 4" key="1">
    <citation type="journal article" date="2023" name="bioRxiv">
        <title>An intranuclear bacterial parasite of deep-sea mussels expresses apoptosis inhibitors acquired from its host.</title>
        <authorList>
            <person name="Gonzalez Porras M.A."/>
            <person name="Assie A."/>
            <person name="Tietjen M."/>
            <person name="Violette M."/>
            <person name="Kleiner M."/>
            <person name="Gruber-Vodicka H."/>
            <person name="Dubilier N."/>
            <person name="Leisch N."/>
        </authorList>
    </citation>
    <scope>NUCLEOTIDE SEQUENCE [LARGE SCALE GENOMIC DNA]</scope>
    <source>
        <strain evidence="3">IAP13</strain>
    </source>
</reference>
<feature type="coiled-coil region" evidence="1">
    <location>
        <begin position="909"/>
        <end position="936"/>
    </location>
</feature>
<protein>
    <submittedName>
        <fullName evidence="3">Uncharacterized protein</fullName>
    </submittedName>
</protein>
<gene>
    <name evidence="3" type="ORF">QS748_03275</name>
</gene>
<evidence type="ECO:0000313" key="4">
    <source>
        <dbReference type="Proteomes" id="UP001178148"/>
    </source>
</evidence>
<evidence type="ECO:0000256" key="2">
    <source>
        <dbReference type="SAM" id="MobiDB-lite"/>
    </source>
</evidence>
<dbReference type="EMBL" id="JASXSV010000003">
    <property type="protein sequence ID" value="MDP0588258.1"/>
    <property type="molecule type" value="Genomic_DNA"/>
</dbReference>
<keyword evidence="4" id="KW-1185">Reference proteome</keyword>
<feature type="region of interest" description="Disordered" evidence="2">
    <location>
        <begin position="1091"/>
        <end position="1161"/>
    </location>
</feature>
<comment type="caution">
    <text evidence="3">The sequence shown here is derived from an EMBL/GenBank/DDBJ whole genome shotgun (WGS) entry which is preliminary data.</text>
</comment>